<dbReference type="AlphaFoldDB" id="A0A8A0RMZ9"/>
<evidence type="ECO:0000256" key="2">
    <source>
        <dbReference type="SAM" id="Phobius"/>
    </source>
</evidence>
<keyword evidence="2" id="KW-1133">Transmembrane helix</keyword>
<gene>
    <name evidence="3" type="ORF">H0A61_02166</name>
</gene>
<dbReference type="EMBL" id="CP059066">
    <property type="protein sequence ID" value="QSQ09785.1"/>
    <property type="molecule type" value="Genomic_DNA"/>
</dbReference>
<evidence type="ECO:0000313" key="4">
    <source>
        <dbReference type="Proteomes" id="UP000662904"/>
    </source>
</evidence>
<feature type="transmembrane region" description="Helical" evidence="2">
    <location>
        <begin position="82"/>
        <end position="100"/>
    </location>
</feature>
<keyword evidence="4" id="KW-1185">Reference proteome</keyword>
<keyword evidence="2" id="KW-0812">Transmembrane</keyword>
<keyword evidence="2" id="KW-0472">Membrane</keyword>
<name>A0A8A0RMZ9_9FIRM</name>
<reference evidence="3" key="1">
    <citation type="submission" date="2020-07" db="EMBL/GenBank/DDBJ databases">
        <title>Koleobacter methoxysyntrophicus gen. nov., sp. nov., a novel anaerobic bacterium isolated from deep subsurface oil field and proposal of Koleobacterales ord. nov. in the phylum Firmicutes.</title>
        <authorList>
            <person name="Sakamoto S."/>
            <person name="Tamaki H."/>
        </authorList>
    </citation>
    <scope>NUCLEOTIDE SEQUENCE</scope>
    <source>
        <strain evidence="3">NRmbB1</strain>
    </source>
</reference>
<keyword evidence="1" id="KW-0175">Coiled coil</keyword>
<accession>A0A8A0RMZ9</accession>
<evidence type="ECO:0000313" key="3">
    <source>
        <dbReference type="EMBL" id="QSQ09785.1"/>
    </source>
</evidence>
<protein>
    <submittedName>
        <fullName evidence="3">Uncharacterized protein</fullName>
    </submittedName>
</protein>
<evidence type="ECO:0000256" key="1">
    <source>
        <dbReference type="SAM" id="Coils"/>
    </source>
</evidence>
<proteinExistence type="predicted"/>
<sequence length="101" mass="11698">MQNQENWYIKQFMNTLTDFQKEVKEEFNAINNKIEPLHIEVTKISTMLRDYNGLREKIETIEDRVTTLETSGKTTQKVSNNMLTVVSTIVAVGMFIIALVK</sequence>
<feature type="coiled-coil region" evidence="1">
    <location>
        <begin position="44"/>
        <end position="71"/>
    </location>
</feature>
<dbReference type="Proteomes" id="UP000662904">
    <property type="component" value="Chromosome"/>
</dbReference>
<organism evidence="3 4">
    <name type="scientific">Koleobacter methoxysyntrophicus</name>
    <dbReference type="NCBI Taxonomy" id="2751313"/>
    <lineage>
        <taxon>Bacteria</taxon>
        <taxon>Bacillati</taxon>
        <taxon>Bacillota</taxon>
        <taxon>Clostridia</taxon>
        <taxon>Koleobacterales</taxon>
        <taxon>Koleobacteraceae</taxon>
        <taxon>Koleobacter</taxon>
    </lineage>
</organism>
<dbReference type="KEGG" id="kme:H0A61_02166"/>